<organism evidence="2 3">
    <name type="scientific">Cotesia glomerata</name>
    <name type="common">Lepidopteran parasitic wasp</name>
    <name type="synonym">Apanteles glomeratus</name>
    <dbReference type="NCBI Taxonomy" id="32391"/>
    <lineage>
        <taxon>Eukaryota</taxon>
        <taxon>Metazoa</taxon>
        <taxon>Ecdysozoa</taxon>
        <taxon>Arthropoda</taxon>
        <taxon>Hexapoda</taxon>
        <taxon>Insecta</taxon>
        <taxon>Pterygota</taxon>
        <taxon>Neoptera</taxon>
        <taxon>Endopterygota</taxon>
        <taxon>Hymenoptera</taxon>
        <taxon>Apocrita</taxon>
        <taxon>Ichneumonoidea</taxon>
        <taxon>Braconidae</taxon>
        <taxon>Microgastrinae</taxon>
        <taxon>Cotesia</taxon>
    </lineage>
</organism>
<accession>A0AAV7IH13</accession>
<protein>
    <submittedName>
        <fullName evidence="2">Uncharacterized protein</fullName>
    </submittedName>
</protein>
<name>A0AAV7IH13_COTGL</name>
<dbReference type="AlphaFoldDB" id="A0AAV7IH13"/>
<sequence length="90" mass="9472">MVNSASHPNHNHGHHGHPAHLSPGGSGSGRSPAVGSVVGSTQHLGQPLYQEYAHVRSRVPPPVYVTAAPSQEFNCNPATTNAFLPGIHIW</sequence>
<evidence type="ECO:0000313" key="3">
    <source>
        <dbReference type="Proteomes" id="UP000826195"/>
    </source>
</evidence>
<feature type="compositionally biased region" description="Basic residues" evidence="1">
    <location>
        <begin position="9"/>
        <end position="18"/>
    </location>
</feature>
<dbReference type="EMBL" id="JAHXZJ010001254">
    <property type="protein sequence ID" value="KAH0553108.1"/>
    <property type="molecule type" value="Genomic_DNA"/>
</dbReference>
<gene>
    <name evidence="2" type="ORF">KQX54_000597</name>
</gene>
<feature type="compositionally biased region" description="Low complexity" evidence="1">
    <location>
        <begin position="19"/>
        <end position="40"/>
    </location>
</feature>
<dbReference type="Proteomes" id="UP000826195">
    <property type="component" value="Unassembled WGS sequence"/>
</dbReference>
<comment type="caution">
    <text evidence="2">The sequence shown here is derived from an EMBL/GenBank/DDBJ whole genome shotgun (WGS) entry which is preliminary data.</text>
</comment>
<feature type="non-terminal residue" evidence="2">
    <location>
        <position position="90"/>
    </location>
</feature>
<evidence type="ECO:0000256" key="1">
    <source>
        <dbReference type="SAM" id="MobiDB-lite"/>
    </source>
</evidence>
<keyword evidence="3" id="KW-1185">Reference proteome</keyword>
<feature type="region of interest" description="Disordered" evidence="1">
    <location>
        <begin position="1"/>
        <end position="41"/>
    </location>
</feature>
<reference evidence="2 3" key="1">
    <citation type="journal article" date="2021" name="J. Hered.">
        <title>A chromosome-level genome assembly of the parasitoid wasp, Cotesia glomerata (Hymenoptera: Braconidae).</title>
        <authorList>
            <person name="Pinto B.J."/>
            <person name="Weis J.J."/>
            <person name="Gamble T."/>
            <person name="Ode P.J."/>
            <person name="Paul R."/>
            <person name="Zaspel J.M."/>
        </authorList>
    </citation>
    <scope>NUCLEOTIDE SEQUENCE [LARGE SCALE GENOMIC DNA]</scope>
    <source>
        <strain evidence="2">CgM1</strain>
    </source>
</reference>
<proteinExistence type="predicted"/>
<evidence type="ECO:0000313" key="2">
    <source>
        <dbReference type="EMBL" id="KAH0553108.1"/>
    </source>
</evidence>